<keyword evidence="1" id="KW-1133">Transmembrane helix</keyword>
<reference evidence="2 3" key="1">
    <citation type="submission" date="2018-04" db="EMBL/GenBank/DDBJ databases">
        <title>Genomic Encyclopedia of Type Strains, Phase III (KMG-III): the genomes of soil and plant-associated and newly described type strains.</title>
        <authorList>
            <person name="Whitman W."/>
        </authorList>
    </citation>
    <scope>NUCLEOTIDE SEQUENCE [LARGE SCALE GENOMIC DNA]</scope>
    <source>
        <strain evidence="2 3">MA101b</strain>
    </source>
</reference>
<sequence>MSDHVILTADDHRDLRIRTDRAADMGDAVMTCITVPSEFRRVQTHYPILFQLDSARDSFTALAMFGFEPGENLFLTDAGWDARYRPLAIDSQPFLVGRGAGDVRQVHIDMASPRIAHGIGGGEGVRVFDDTGRPTPYLERVADQLRALDTDYVASADFFAALRRYDLLEPLTMDVTLDDGSKNRLVGYHVIDEDRLAALDPAAVADLHTAGHLMPIFMALASLGAIGDLVARKNRRMARG</sequence>
<dbReference type="EMBL" id="QAOG01000011">
    <property type="protein sequence ID" value="PTQ58167.1"/>
    <property type="molecule type" value="Genomic_DNA"/>
</dbReference>
<dbReference type="AlphaFoldDB" id="A0A2T5GFR4"/>
<protein>
    <submittedName>
        <fullName evidence="2">SapC protein</fullName>
    </submittedName>
</protein>
<feature type="transmembrane region" description="Helical" evidence="1">
    <location>
        <begin position="213"/>
        <end position="231"/>
    </location>
</feature>
<comment type="caution">
    <text evidence="2">The sequence shown here is derived from an EMBL/GenBank/DDBJ whole genome shotgun (WGS) entry which is preliminary data.</text>
</comment>
<gene>
    <name evidence="2" type="ORF">C8J26_4029</name>
</gene>
<keyword evidence="3" id="KW-1185">Reference proteome</keyword>
<dbReference type="InterPro" id="IPR010836">
    <property type="entry name" value="SapC"/>
</dbReference>
<keyword evidence="1" id="KW-0472">Membrane</keyword>
<dbReference type="Pfam" id="PF07277">
    <property type="entry name" value="SapC"/>
    <property type="match status" value="1"/>
</dbReference>
<accession>A0A2T5GFR4</accession>
<name>A0A2T5GFR4_9SPHN</name>
<dbReference type="Proteomes" id="UP000244189">
    <property type="component" value="Unassembled WGS sequence"/>
</dbReference>
<evidence type="ECO:0000313" key="3">
    <source>
        <dbReference type="Proteomes" id="UP000244189"/>
    </source>
</evidence>
<organism evidence="2 3">
    <name type="scientific">Sphingomonas aurantiaca</name>
    <dbReference type="NCBI Taxonomy" id="185949"/>
    <lineage>
        <taxon>Bacteria</taxon>
        <taxon>Pseudomonadati</taxon>
        <taxon>Pseudomonadota</taxon>
        <taxon>Alphaproteobacteria</taxon>
        <taxon>Sphingomonadales</taxon>
        <taxon>Sphingomonadaceae</taxon>
        <taxon>Sphingomonas</taxon>
    </lineage>
</organism>
<evidence type="ECO:0000313" key="2">
    <source>
        <dbReference type="EMBL" id="PTQ58167.1"/>
    </source>
</evidence>
<evidence type="ECO:0000256" key="1">
    <source>
        <dbReference type="SAM" id="Phobius"/>
    </source>
</evidence>
<keyword evidence="1" id="KW-0812">Transmembrane</keyword>
<proteinExistence type="predicted"/>
<dbReference type="RefSeq" id="WP_107960102.1">
    <property type="nucleotide sequence ID" value="NZ_QAOG01000011.1"/>
</dbReference>